<dbReference type="InterPro" id="IPR005467">
    <property type="entry name" value="His_kinase_dom"/>
</dbReference>
<organism evidence="13 14">
    <name type="scientific">Edaphobacillus lindanitolerans</name>
    <dbReference type="NCBI Taxonomy" id="550447"/>
    <lineage>
        <taxon>Bacteria</taxon>
        <taxon>Bacillati</taxon>
        <taxon>Bacillota</taxon>
        <taxon>Bacilli</taxon>
        <taxon>Bacillales</taxon>
        <taxon>Bacillaceae</taxon>
        <taxon>Edaphobacillus</taxon>
    </lineage>
</organism>
<evidence type="ECO:0000256" key="2">
    <source>
        <dbReference type="ARBA" id="ARBA00004370"/>
    </source>
</evidence>
<keyword evidence="4" id="KW-0597">Phosphoprotein</keyword>
<evidence type="ECO:0000313" key="13">
    <source>
        <dbReference type="EMBL" id="SIT92992.1"/>
    </source>
</evidence>
<dbReference type="SUPFAM" id="SSF55874">
    <property type="entry name" value="ATPase domain of HSP90 chaperone/DNA topoisomerase II/histidine kinase"/>
    <property type="match status" value="1"/>
</dbReference>
<feature type="coiled-coil region" evidence="10">
    <location>
        <begin position="223"/>
        <end position="250"/>
    </location>
</feature>
<accession>A0A1U7PTP8</accession>
<dbReference type="InterPro" id="IPR004358">
    <property type="entry name" value="Sig_transdc_His_kin-like_C"/>
</dbReference>
<keyword evidence="11" id="KW-1133">Transmembrane helix</keyword>
<dbReference type="STRING" id="550447.SAMN05428946_2912"/>
<protein>
    <recommendedName>
        <fullName evidence="3">histidine kinase</fullName>
        <ecNumber evidence="3">2.7.13.3</ecNumber>
    </recommendedName>
</protein>
<dbReference type="Pfam" id="PF02518">
    <property type="entry name" value="HATPase_c"/>
    <property type="match status" value="1"/>
</dbReference>
<keyword evidence="11" id="KW-0472">Membrane</keyword>
<dbReference type="GO" id="GO:0000156">
    <property type="term" value="F:phosphorelay response regulator activity"/>
    <property type="evidence" value="ECO:0007669"/>
    <property type="project" value="TreeGrafter"/>
</dbReference>
<dbReference type="GO" id="GO:0007234">
    <property type="term" value="P:osmosensory signaling via phosphorelay pathway"/>
    <property type="evidence" value="ECO:0007669"/>
    <property type="project" value="TreeGrafter"/>
</dbReference>
<evidence type="ECO:0000256" key="3">
    <source>
        <dbReference type="ARBA" id="ARBA00012438"/>
    </source>
</evidence>
<comment type="catalytic activity">
    <reaction evidence="1">
        <text>ATP + protein L-histidine = ADP + protein N-phospho-L-histidine.</text>
        <dbReference type="EC" id="2.7.13.3"/>
    </reaction>
</comment>
<dbReference type="InterPro" id="IPR003594">
    <property type="entry name" value="HATPase_dom"/>
</dbReference>
<dbReference type="PANTHER" id="PTHR42878">
    <property type="entry name" value="TWO-COMPONENT HISTIDINE KINASE"/>
    <property type="match status" value="1"/>
</dbReference>
<feature type="domain" description="Histidine kinase" evidence="12">
    <location>
        <begin position="250"/>
        <end position="457"/>
    </location>
</feature>
<dbReference type="OrthoDB" id="368131at2"/>
<dbReference type="GO" id="GO:0005524">
    <property type="term" value="F:ATP binding"/>
    <property type="evidence" value="ECO:0007669"/>
    <property type="project" value="UniProtKB-KW"/>
</dbReference>
<dbReference type="EC" id="2.7.13.3" evidence="3"/>
<sequence>MKWKLTVQYLISILFIVFVVIFVNLLVLLGLLAYQQTHGNDSLSDETGETFTRQFSQYLSMENGQPAISEKGIEELKKFGGWLQVLDQNGQVVTSALAPDEAPSHYSPVELVHKYKYLDEQYTTHYIGQFEDYSYLLGVQHSAEERFVIMFNAQSVTTYVSKAIMWITIADLLIAMLIGLLFSSIITKPVSYMIDRISQLKKRNFSVQKTTRHGIFKPVFSNLNAVSETLEAHEEERRKLEKMREEWISNVSHDLKTPLASIQGFSELLKEPDITESERADYAEIIEQKSIYMKELLDDFNLTMRLRNQEMPLNREGTRLERFVRELVIEVLNDSKYSEHAITFKSSGEDSMRQIDRHLMKRAILNFINNAIVHNDPDTEITVSVTETGITIEDNGKGIAKKDIEQIFNRYYRGSNTENIEGTGLGLAISKDIIEAHGGSVTLTSEIGKGTKVEVLL</sequence>
<evidence type="ECO:0000256" key="11">
    <source>
        <dbReference type="SAM" id="Phobius"/>
    </source>
</evidence>
<comment type="subcellular location">
    <subcellularLocation>
        <location evidence="2">Membrane</location>
    </subcellularLocation>
</comment>
<keyword evidence="9" id="KW-0902">Two-component regulatory system</keyword>
<proteinExistence type="predicted"/>
<evidence type="ECO:0000256" key="4">
    <source>
        <dbReference type="ARBA" id="ARBA00022553"/>
    </source>
</evidence>
<keyword evidence="7 13" id="KW-0418">Kinase</keyword>
<evidence type="ECO:0000256" key="8">
    <source>
        <dbReference type="ARBA" id="ARBA00022840"/>
    </source>
</evidence>
<evidence type="ECO:0000256" key="5">
    <source>
        <dbReference type="ARBA" id="ARBA00022679"/>
    </source>
</evidence>
<dbReference type="PROSITE" id="PS50109">
    <property type="entry name" value="HIS_KIN"/>
    <property type="match status" value="1"/>
</dbReference>
<reference evidence="14" key="1">
    <citation type="submission" date="2017-01" db="EMBL/GenBank/DDBJ databases">
        <authorList>
            <person name="Varghese N."/>
            <person name="Submissions S."/>
        </authorList>
    </citation>
    <scope>NUCLEOTIDE SEQUENCE [LARGE SCALE GENOMIC DNA]</scope>
    <source>
        <strain evidence="14">MNA4</strain>
    </source>
</reference>
<dbReference type="SMART" id="SM00387">
    <property type="entry name" value="HATPase_c"/>
    <property type="match status" value="1"/>
</dbReference>
<dbReference type="EMBL" id="FTPL01000005">
    <property type="protein sequence ID" value="SIT92992.1"/>
    <property type="molecule type" value="Genomic_DNA"/>
</dbReference>
<evidence type="ECO:0000256" key="1">
    <source>
        <dbReference type="ARBA" id="ARBA00000085"/>
    </source>
</evidence>
<dbReference type="Gene3D" id="3.30.565.10">
    <property type="entry name" value="Histidine kinase-like ATPase, C-terminal domain"/>
    <property type="match status" value="1"/>
</dbReference>
<evidence type="ECO:0000256" key="6">
    <source>
        <dbReference type="ARBA" id="ARBA00022741"/>
    </source>
</evidence>
<dbReference type="RefSeq" id="WP_076760092.1">
    <property type="nucleotide sequence ID" value="NZ_FTPL01000005.1"/>
</dbReference>
<dbReference type="PANTHER" id="PTHR42878:SF7">
    <property type="entry name" value="SENSOR HISTIDINE KINASE GLRK"/>
    <property type="match status" value="1"/>
</dbReference>
<keyword evidence="5" id="KW-0808">Transferase</keyword>
<feature type="transmembrane region" description="Helical" evidence="11">
    <location>
        <begin position="7"/>
        <end position="34"/>
    </location>
</feature>
<keyword evidence="8" id="KW-0067">ATP-binding</keyword>
<evidence type="ECO:0000259" key="12">
    <source>
        <dbReference type="PROSITE" id="PS50109"/>
    </source>
</evidence>
<dbReference type="GO" id="GO:0030295">
    <property type="term" value="F:protein kinase activator activity"/>
    <property type="evidence" value="ECO:0007669"/>
    <property type="project" value="TreeGrafter"/>
</dbReference>
<name>A0A1U7PTP8_9BACI</name>
<dbReference type="CDD" id="cd00082">
    <property type="entry name" value="HisKA"/>
    <property type="match status" value="1"/>
</dbReference>
<keyword evidence="10" id="KW-0175">Coiled coil</keyword>
<evidence type="ECO:0000256" key="7">
    <source>
        <dbReference type="ARBA" id="ARBA00022777"/>
    </source>
</evidence>
<dbReference type="InterPro" id="IPR050351">
    <property type="entry name" value="BphY/WalK/GraS-like"/>
</dbReference>
<dbReference type="InterPro" id="IPR036890">
    <property type="entry name" value="HATPase_C_sf"/>
</dbReference>
<dbReference type="AlphaFoldDB" id="A0A1U7PTP8"/>
<dbReference type="CDD" id="cd00075">
    <property type="entry name" value="HATPase"/>
    <property type="match status" value="1"/>
</dbReference>
<dbReference type="Pfam" id="PF00512">
    <property type="entry name" value="HisKA"/>
    <property type="match status" value="1"/>
</dbReference>
<gene>
    <name evidence="13" type="ORF">SAMN05428946_2912</name>
</gene>
<dbReference type="InterPro" id="IPR003661">
    <property type="entry name" value="HisK_dim/P_dom"/>
</dbReference>
<dbReference type="Proteomes" id="UP000187550">
    <property type="component" value="Unassembled WGS sequence"/>
</dbReference>
<dbReference type="Gene3D" id="1.10.287.130">
    <property type="match status" value="1"/>
</dbReference>
<dbReference type="PRINTS" id="PR00344">
    <property type="entry name" value="BCTRLSENSOR"/>
</dbReference>
<keyword evidence="14" id="KW-1185">Reference proteome</keyword>
<evidence type="ECO:0000256" key="9">
    <source>
        <dbReference type="ARBA" id="ARBA00023012"/>
    </source>
</evidence>
<evidence type="ECO:0000313" key="14">
    <source>
        <dbReference type="Proteomes" id="UP000187550"/>
    </source>
</evidence>
<dbReference type="InterPro" id="IPR036097">
    <property type="entry name" value="HisK_dim/P_sf"/>
</dbReference>
<evidence type="ECO:0000256" key="10">
    <source>
        <dbReference type="SAM" id="Coils"/>
    </source>
</evidence>
<keyword evidence="11" id="KW-0812">Transmembrane</keyword>
<keyword evidence="6" id="KW-0547">Nucleotide-binding</keyword>
<dbReference type="SUPFAM" id="SSF47384">
    <property type="entry name" value="Homodimeric domain of signal transducing histidine kinase"/>
    <property type="match status" value="1"/>
</dbReference>
<dbReference type="SMART" id="SM00388">
    <property type="entry name" value="HisKA"/>
    <property type="match status" value="1"/>
</dbReference>
<feature type="transmembrane region" description="Helical" evidence="11">
    <location>
        <begin position="163"/>
        <end position="186"/>
    </location>
</feature>
<dbReference type="GO" id="GO:0000155">
    <property type="term" value="F:phosphorelay sensor kinase activity"/>
    <property type="evidence" value="ECO:0007669"/>
    <property type="project" value="InterPro"/>
</dbReference>